<evidence type="ECO:0000313" key="2">
    <source>
        <dbReference type="Proteomes" id="UP000828390"/>
    </source>
</evidence>
<reference evidence="1" key="1">
    <citation type="journal article" date="2019" name="bioRxiv">
        <title>The Genome of the Zebra Mussel, Dreissena polymorpha: A Resource for Invasive Species Research.</title>
        <authorList>
            <person name="McCartney M.A."/>
            <person name="Auch B."/>
            <person name="Kono T."/>
            <person name="Mallez S."/>
            <person name="Zhang Y."/>
            <person name="Obille A."/>
            <person name="Becker A."/>
            <person name="Abrahante J.E."/>
            <person name="Garbe J."/>
            <person name="Badalamenti J.P."/>
            <person name="Herman A."/>
            <person name="Mangelson H."/>
            <person name="Liachko I."/>
            <person name="Sullivan S."/>
            <person name="Sone E.D."/>
            <person name="Koren S."/>
            <person name="Silverstein K.A.T."/>
            <person name="Beckman K.B."/>
            <person name="Gohl D.M."/>
        </authorList>
    </citation>
    <scope>NUCLEOTIDE SEQUENCE</scope>
    <source>
        <strain evidence="1">Duluth1</strain>
        <tissue evidence="1">Whole animal</tissue>
    </source>
</reference>
<sequence length="83" mass="9342">MEYNNPVKWKALHGLNIKTINIVPIYSIVDHVESSKLLSSLTQLEMLSIKVKYIGFDLLKALHGLNIKNLNGLMGHIDVKSVE</sequence>
<evidence type="ECO:0000313" key="1">
    <source>
        <dbReference type="EMBL" id="KAH3718467.1"/>
    </source>
</evidence>
<gene>
    <name evidence="1" type="ORF">DPMN_061271</name>
</gene>
<comment type="caution">
    <text evidence="1">The sequence shown here is derived from an EMBL/GenBank/DDBJ whole genome shotgun (WGS) entry which is preliminary data.</text>
</comment>
<dbReference type="EMBL" id="JAIWYP010000013">
    <property type="protein sequence ID" value="KAH3718467.1"/>
    <property type="molecule type" value="Genomic_DNA"/>
</dbReference>
<dbReference type="Proteomes" id="UP000828390">
    <property type="component" value="Unassembled WGS sequence"/>
</dbReference>
<keyword evidence="2" id="KW-1185">Reference proteome</keyword>
<organism evidence="1 2">
    <name type="scientific">Dreissena polymorpha</name>
    <name type="common">Zebra mussel</name>
    <name type="synonym">Mytilus polymorpha</name>
    <dbReference type="NCBI Taxonomy" id="45954"/>
    <lineage>
        <taxon>Eukaryota</taxon>
        <taxon>Metazoa</taxon>
        <taxon>Spiralia</taxon>
        <taxon>Lophotrochozoa</taxon>
        <taxon>Mollusca</taxon>
        <taxon>Bivalvia</taxon>
        <taxon>Autobranchia</taxon>
        <taxon>Heteroconchia</taxon>
        <taxon>Euheterodonta</taxon>
        <taxon>Imparidentia</taxon>
        <taxon>Neoheterodontei</taxon>
        <taxon>Myida</taxon>
        <taxon>Dreissenoidea</taxon>
        <taxon>Dreissenidae</taxon>
        <taxon>Dreissena</taxon>
    </lineage>
</organism>
<reference evidence="1" key="2">
    <citation type="submission" date="2020-11" db="EMBL/GenBank/DDBJ databases">
        <authorList>
            <person name="McCartney M.A."/>
            <person name="Auch B."/>
            <person name="Kono T."/>
            <person name="Mallez S."/>
            <person name="Becker A."/>
            <person name="Gohl D.M."/>
            <person name="Silverstein K.A.T."/>
            <person name="Koren S."/>
            <person name="Bechman K.B."/>
            <person name="Herman A."/>
            <person name="Abrahante J.E."/>
            <person name="Garbe J."/>
        </authorList>
    </citation>
    <scope>NUCLEOTIDE SEQUENCE</scope>
    <source>
        <strain evidence="1">Duluth1</strain>
        <tissue evidence="1">Whole animal</tissue>
    </source>
</reference>
<protein>
    <submittedName>
        <fullName evidence="1">Uncharacterized protein</fullName>
    </submittedName>
</protein>
<dbReference type="AlphaFoldDB" id="A0A9D4C6P9"/>
<proteinExistence type="predicted"/>
<name>A0A9D4C6P9_DREPO</name>
<accession>A0A9D4C6P9</accession>